<dbReference type="PANTHER" id="PTHR10237">
    <property type="entry name" value="DEFORMED EPIDERMAL AUTOREGULATORY FACTOR 1 HOMOLOG SUPPRESSIN"/>
    <property type="match status" value="1"/>
</dbReference>
<dbReference type="GO" id="GO:0005634">
    <property type="term" value="C:nucleus"/>
    <property type="evidence" value="ECO:0007669"/>
    <property type="project" value="TreeGrafter"/>
</dbReference>
<dbReference type="GO" id="GO:0000981">
    <property type="term" value="F:DNA-binding transcription factor activity, RNA polymerase II-specific"/>
    <property type="evidence" value="ECO:0007669"/>
    <property type="project" value="TreeGrafter"/>
</dbReference>
<evidence type="ECO:0000256" key="5">
    <source>
        <dbReference type="SAM" id="MobiDB-lite"/>
    </source>
</evidence>
<feature type="compositionally biased region" description="Polar residues" evidence="5">
    <location>
        <begin position="75"/>
        <end position="89"/>
    </location>
</feature>
<evidence type="ECO:0000256" key="3">
    <source>
        <dbReference type="ARBA" id="ARBA00022833"/>
    </source>
</evidence>
<gene>
    <name evidence="7" type="ORF">AAE3_LOCUS2905</name>
</gene>
<sequence>MASSPSDTRSTCAFCHNAGDDLKRCGGCRSVYYCSKECQLSHWKKHKPGCVLPWSLPDPKPAVHQNQLDGKDIPTGSTSSFPRAPTTPSHAQDVVVGVKILDSDSTKGNRGRHFVAEIFKPDHPIFTRGELCPLTAVYGIPILLYRTQFPYSDNQPAVYLRIEPSSGFAPFHWQTDWNGICYAVRKDRQPLHPELLETMHEFHSSLLGSGYFKEPVGRRPYQITPKAYRKFSDEYWRKQKQFGRVSILASDGME</sequence>
<feature type="domain" description="MYND-type" evidence="6">
    <location>
        <begin position="12"/>
        <end position="50"/>
    </location>
</feature>
<comment type="caution">
    <text evidence="7">The sequence shown here is derived from an EMBL/GenBank/DDBJ whole genome shotgun (WGS) entry which is preliminary data.</text>
</comment>
<dbReference type="Pfam" id="PF01753">
    <property type="entry name" value="zf-MYND"/>
    <property type="match status" value="1"/>
</dbReference>
<dbReference type="Gene3D" id="6.10.140.2220">
    <property type="match status" value="1"/>
</dbReference>
<organism evidence="7 8">
    <name type="scientific">Cyclocybe aegerita</name>
    <name type="common">Black poplar mushroom</name>
    <name type="synonym">Agrocybe aegerita</name>
    <dbReference type="NCBI Taxonomy" id="1973307"/>
    <lineage>
        <taxon>Eukaryota</taxon>
        <taxon>Fungi</taxon>
        <taxon>Dikarya</taxon>
        <taxon>Basidiomycota</taxon>
        <taxon>Agaricomycotina</taxon>
        <taxon>Agaricomycetes</taxon>
        <taxon>Agaricomycetidae</taxon>
        <taxon>Agaricales</taxon>
        <taxon>Agaricineae</taxon>
        <taxon>Bolbitiaceae</taxon>
        <taxon>Cyclocybe</taxon>
    </lineage>
</organism>
<name>A0A8S0WFK7_CYCAE</name>
<keyword evidence="8" id="KW-1185">Reference proteome</keyword>
<keyword evidence="2 4" id="KW-0863">Zinc-finger</keyword>
<accession>A0A8S0WFK7</accession>
<dbReference type="GO" id="GO:0008270">
    <property type="term" value="F:zinc ion binding"/>
    <property type="evidence" value="ECO:0007669"/>
    <property type="project" value="UniProtKB-KW"/>
</dbReference>
<dbReference type="InterPro" id="IPR002893">
    <property type="entry name" value="Znf_MYND"/>
</dbReference>
<keyword evidence="3" id="KW-0862">Zinc</keyword>
<keyword evidence="1" id="KW-0479">Metal-binding</keyword>
<dbReference type="PROSITE" id="PS01360">
    <property type="entry name" value="ZF_MYND_1"/>
    <property type="match status" value="1"/>
</dbReference>
<evidence type="ECO:0000313" key="8">
    <source>
        <dbReference type="Proteomes" id="UP000467700"/>
    </source>
</evidence>
<dbReference type="SUPFAM" id="SSF144232">
    <property type="entry name" value="HIT/MYND zinc finger-like"/>
    <property type="match status" value="1"/>
</dbReference>
<evidence type="ECO:0000259" key="6">
    <source>
        <dbReference type="PROSITE" id="PS50865"/>
    </source>
</evidence>
<dbReference type="OrthoDB" id="2212237at2759"/>
<dbReference type="EMBL" id="CACVBS010000030">
    <property type="protein sequence ID" value="CAA7260743.1"/>
    <property type="molecule type" value="Genomic_DNA"/>
</dbReference>
<protein>
    <recommendedName>
        <fullName evidence="6">MYND-type domain-containing protein</fullName>
    </recommendedName>
</protein>
<dbReference type="PROSITE" id="PS50865">
    <property type="entry name" value="ZF_MYND_2"/>
    <property type="match status" value="1"/>
</dbReference>
<feature type="region of interest" description="Disordered" evidence="5">
    <location>
        <begin position="61"/>
        <end position="89"/>
    </location>
</feature>
<evidence type="ECO:0000256" key="1">
    <source>
        <dbReference type="ARBA" id="ARBA00022723"/>
    </source>
</evidence>
<evidence type="ECO:0000256" key="4">
    <source>
        <dbReference type="PROSITE-ProRule" id="PRU00134"/>
    </source>
</evidence>
<dbReference type="AlphaFoldDB" id="A0A8S0WFK7"/>
<dbReference type="PANTHER" id="PTHR10237:SF14">
    <property type="entry name" value="MYND-TYPE DOMAIN-CONTAINING PROTEIN"/>
    <property type="match status" value="1"/>
</dbReference>
<reference evidence="7 8" key="1">
    <citation type="submission" date="2020-01" db="EMBL/GenBank/DDBJ databases">
        <authorList>
            <person name="Gupta K D."/>
        </authorList>
    </citation>
    <scope>NUCLEOTIDE SEQUENCE [LARGE SCALE GENOMIC DNA]</scope>
</reference>
<evidence type="ECO:0000313" key="7">
    <source>
        <dbReference type="EMBL" id="CAA7260743.1"/>
    </source>
</evidence>
<dbReference type="InterPro" id="IPR024119">
    <property type="entry name" value="TF_DEAF-1"/>
</dbReference>
<evidence type="ECO:0000256" key="2">
    <source>
        <dbReference type="ARBA" id="ARBA00022771"/>
    </source>
</evidence>
<dbReference type="Proteomes" id="UP000467700">
    <property type="component" value="Unassembled WGS sequence"/>
</dbReference>
<proteinExistence type="predicted"/>